<name>A0AA37UVJ0_9MYCO</name>
<keyword evidence="3" id="KW-0949">S-adenosyl-L-methionine</keyword>
<evidence type="ECO:0000313" key="8">
    <source>
        <dbReference type="Proteomes" id="UP001139505"/>
    </source>
</evidence>
<gene>
    <name evidence="5" type="ORF">MmonteBS_35020</name>
    <name evidence="6" type="ORF">NJB18185_11600</name>
</gene>
<dbReference type="PANTHER" id="PTHR43464:SF19">
    <property type="entry name" value="UBIQUINONE BIOSYNTHESIS O-METHYLTRANSFERASE, MITOCHONDRIAL"/>
    <property type="match status" value="1"/>
</dbReference>
<dbReference type="RefSeq" id="WP_108923845.1">
    <property type="nucleotide sequence ID" value="NZ_BFCH01000018.1"/>
</dbReference>
<evidence type="ECO:0000256" key="1">
    <source>
        <dbReference type="ARBA" id="ARBA00022603"/>
    </source>
</evidence>
<dbReference type="InterPro" id="IPR029063">
    <property type="entry name" value="SAM-dependent_MTases_sf"/>
</dbReference>
<accession>A0AA37UVJ0</accession>
<reference evidence="5" key="1">
    <citation type="journal article" date="2018" name="Genome Announc.">
        <title>Draft Genome Sequence of Mycobacterium montefiorense Isolated from Japanese Black Salamander (Hynobius nigrescens).</title>
        <authorList>
            <person name="Fukano H."/>
            <person name="Yoshida M."/>
            <person name="Shimizu A."/>
            <person name="Iwao H."/>
            <person name="Katayama Y."/>
            <person name="Omatsu T."/>
            <person name="Mizutani T."/>
            <person name="Kurata O."/>
            <person name="Wada S."/>
            <person name="Hoshino Y."/>
        </authorList>
    </citation>
    <scope>NUCLEOTIDE SEQUENCE</scope>
    <source>
        <strain evidence="5">BS</strain>
    </source>
</reference>
<dbReference type="PANTHER" id="PTHR43464">
    <property type="entry name" value="METHYLTRANSFERASE"/>
    <property type="match status" value="1"/>
</dbReference>
<dbReference type="CDD" id="cd02440">
    <property type="entry name" value="AdoMet_MTases"/>
    <property type="match status" value="1"/>
</dbReference>
<organism evidence="6 8">
    <name type="scientific">Mycobacterium montefiorense</name>
    <dbReference type="NCBI Taxonomy" id="154654"/>
    <lineage>
        <taxon>Bacteria</taxon>
        <taxon>Bacillati</taxon>
        <taxon>Actinomycetota</taxon>
        <taxon>Actinomycetes</taxon>
        <taxon>Mycobacteriales</taxon>
        <taxon>Mycobacteriaceae</taxon>
        <taxon>Mycobacterium</taxon>
        <taxon>Mycobacterium simiae complex</taxon>
    </lineage>
</organism>
<dbReference type="GO" id="GO:0008168">
    <property type="term" value="F:methyltransferase activity"/>
    <property type="evidence" value="ECO:0007669"/>
    <property type="project" value="UniProtKB-KW"/>
</dbReference>
<keyword evidence="1" id="KW-0489">Methyltransferase</keyword>
<keyword evidence="7" id="KW-1185">Reference proteome</keyword>
<feature type="domain" description="Methyltransferase" evidence="4">
    <location>
        <begin position="51"/>
        <end position="147"/>
    </location>
</feature>
<evidence type="ECO:0000313" key="5">
    <source>
        <dbReference type="EMBL" id="GBG39130.1"/>
    </source>
</evidence>
<dbReference type="Proteomes" id="UP000245060">
    <property type="component" value="Unassembled WGS sequence"/>
</dbReference>
<evidence type="ECO:0000313" key="6">
    <source>
        <dbReference type="EMBL" id="GKU71384.1"/>
    </source>
</evidence>
<keyword evidence="2" id="KW-0808">Transferase</keyword>
<reference evidence="6" key="3">
    <citation type="journal article" date="2022" name="Microbiol. Resour. Announc.">
        <title>Draft Genome Sequences of Eight Mycobacterium montefiorense Strains Isolated from Salamanders in Captivity.</title>
        <authorList>
            <person name="Komine T."/>
            <person name="Ihara H."/>
            <person name="Fukano H."/>
            <person name="Hoshino Y."/>
            <person name="Kurata O."/>
            <person name="Wada S."/>
        </authorList>
    </citation>
    <scope>NUCLEOTIDE SEQUENCE</scope>
    <source>
        <strain evidence="6">NJB18185</strain>
    </source>
</reference>
<dbReference type="Pfam" id="PF13649">
    <property type="entry name" value="Methyltransf_25"/>
    <property type="match status" value="1"/>
</dbReference>
<dbReference type="EMBL" id="BFCH01000018">
    <property type="protein sequence ID" value="GBG39130.1"/>
    <property type="molecule type" value="Genomic_DNA"/>
</dbReference>
<dbReference type="InterPro" id="IPR004033">
    <property type="entry name" value="UbiE/COQ5_MeTrFase"/>
</dbReference>
<evidence type="ECO:0000256" key="2">
    <source>
        <dbReference type="ARBA" id="ARBA00022679"/>
    </source>
</evidence>
<dbReference type="Gene3D" id="3.40.50.150">
    <property type="entry name" value="Vaccinia Virus protein VP39"/>
    <property type="match status" value="1"/>
</dbReference>
<dbReference type="Proteomes" id="UP001139505">
    <property type="component" value="Unassembled WGS sequence"/>
</dbReference>
<evidence type="ECO:0000259" key="4">
    <source>
        <dbReference type="Pfam" id="PF13649"/>
    </source>
</evidence>
<comment type="caution">
    <text evidence="6">The sequence shown here is derived from an EMBL/GenBank/DDBJ whole genome shotgun (WGS) entry which is preliminary data.</text>
</comment>
<evidence type="ECO:0000256" key="3">
    <source>
        <dbReference type="ARBA" id="ARBA00022691"/>
    </source>
</evidence>
<dbReference type="InterPro" id="IPR041698">
    <property type="entry name" value="Methyltransf_25"/>
</dbReference>
<proteinExistence type="predicted"/>
<dbReference type="GO" id="GO:0032259">
    <property type="term" value="P:methylation"/>
    <property type="evidence" value="ECO:0007669"/>
    <property type="project" value="UniProtKB-KW"/>
</dbReference>
<dbReference type="EMBL" id="BQYH01000005">
    <property type="protein sequence ID" value="GKU71384.1"/>
    <property type="molecule type" value="Genomic_DNA"/>
</dbReference>
<sequence length="276" mass="29676">MTSGTPHDAQTGAAATYNAAADAFDDPANTFWARFGRETVERLALAPGHRVLDVCCGSGASAIPAAQIVGPRGAVVGVDLAERLLALGRAKAETLGLRNIEFRSGDMLDLRLTPEEFDAVVCVFGVFFVPDIGAAVRALWHLVRPGGKLAITTWGPRFLEPANTTFWDSIREVRPDLYKGFNPWDRICDPASLREVMRAGGVEQAEVVAEFGAHPITSPEAWWAAILGSGYRGTVEQLSPHDRDRVHTTNLNYVRSSGITSAETNVVYAVATKDGG</sequence>
<evidence type="ECO:0000313" key="7">
    <source>
        <dbReference type="Proteomes" id="UP000245060"/>
    </source>
</evidence>
<reference evidence="6" key="4">
    <citation type="submission" date="2022-04" db="EMBL/GenBank/DDBJ databases">
        <authorList>
            <person name="Komine T."/>
            <person name="Fukano H."/>
            <person name="Wada S."/>
        </authorList>
    </citation>
    <scope>NUCLEOTIDE SEQUENCE</scope>
    <source>
        <strain evidence="6">NJB18185</strain>
    </source>
</reference>
<dbReference type="SUPFAM" id="SSF53335">
    <property type="entry name" value="S-adenosyl-L-methionine-dependent methyltransferases"/>
    <property type="match status" value="1"/>
</dbReference>
<protein>
    <recommendedName>
        <fullName evidence="4">Methyltransferase domain-containing protein</fullName>
    </recommendedName>
</protein>
<dbReference type="PROSITE" id="PS51608">
    <property type="entry name" value="SAM_MT_UBIE"/>
    <property type="match status" value="1"/>
</dbReference>
<dbReference type="AlphaFoldDB" id="A0AA37UVJ0"/>
<reference evidence="7" key="2">
    <citation type="submission" date="2018-04" db="EMBL/GenBank/DDBJ databases">
        <title>Draft genome sequence of Mycobacterium montefiorense isolated from Japanese black salamander.</title>
        <authorList>
            <person name="Fukano H."/>
            <person name="Yoshida M."/>
            <person name="Shimizu A."/>
            <person name="Iwao H."/>
            <person name="Kurata O."/>
            <person name="Katayama Y."/>
            <person name="Omatsu T."/>
            <person name="Mizutani T."/>
            <person name="Wada S."/>
            <person name="Hoshino Y."/>
        </authorList>
    </citation>
    <scope>NUCLEOTIDE SEQUENCE [LARGE SCALE GENOMIC DNA]</scope>
    <source>
        <strain evidence="7">BS</strain>
    </source>
</reference>